<sequence length="98" mass="11434">MLRGKRISLTPIKREYLKFFLKWFNDPEITQYLVMYRPLTQMEEEDGLEDLKNSKDTIHFSIIISNKHGSEILIGNCGIHNINWKNRVGEAGIVIGEK</sequence>
<proteinExistence type="predicted"/>
<dbReference type="Gene3D" id="3.40.630.30">
    <property type="match status" value="1"/>
</dbReference>
<dbReference type="Pfam" id="PF13302">
    <property type="entry name" value="Acetyltransf_3"/>
    <property type="match status" value="1"/>
</dbReference>
<dbReference type="PANTHER" id="PTHR43415">
    <property type="entry name" value="SPERMIDINE N(1)-ACETYLTRANSFERASE"/>
    <property type="match status" value="1"/>
</dbReference>
<dbReference type="InterPro" id="IPR016181">
    <property type="entry name" value="Acyl_CoA_acyltransferase"/>
</dbReference>
<organism evidence="2">
    <name type="scientific">marine sediment metagenome</name>
    <dbReference type="NCBI Taxonomy" id="412755"/>
    <lineage>
        <taxon>unclassified sequences</taxon>
        <taxon>metagenomes</taxon>
        <taxon>ecological metagenomes</taxon>
    </lineage>
</organism>
<evidence type="ECO:0000313" key="2">
    <source>
        <dbReference type="EMBL" id="KKK69732.1"/>
    </source>
</evidence>
<accession>A0A0F8XKU7</accession>
<dbReference type="SUPFAM" id="SSF55729">
    <property type="entry name" value="Acyl-CoA N-acyltransferases (Nat)"/>
    <property type="match status" value="1"/>
</dbReference>
<gene>
    <name evidence="2" type="ORF">LCGC14_2931110</name>
</gene>
<reference evidence="2" key="1">
    <citation type="journal article" date="2015" name="Nature">
        <title>Complex archaea that bridge the gap between prokaryotes and eukaryotes.</title>
        <authorList>
            <person name="Spang A."/>
            <person name="Saw J.H."/>
            <person name="Jorgensen S.L."/>
            <person name="Zaremba-Niedzwiedzka K."/>
            <person name="Martijn J."/>
            <person name="Lind A.E."/>
            <person name="van Eijk R."/>
            <person name="Schleper C."/>
            <person name="Guy L."/>
            <person name="Ettema T.J."/>
        </authorList>
    </citation>
    <scope>NUCLEOTIDE SEQUENCE</scope>
</reference>
<evidence type="ECO:0000259" key="1">
    <source>
        <dbReference type="Pfam" id="PF13302"/>
    </source>
</evidence>
<dbReference type="InterPro" id="IPR000182">
    <property type="entry name" value="GNAT_dom"/>
</dbReference>
<dbReference type="PANTHER" id="PTHR43415:SF3">
    <property type="entry name" value="GNAT-FAMILY ACETYLTRANSFERASE"/>
    <property type="match status" value="1"/>
</dbReference>
<protein>
    <recommendedName>
        <fullName evidence="1">N-acetyltransferase domain-containing protein</fullName>
    </recommendedName>
</protein>
<name>A0A0F8XKU7_9ZZZZ</name>
<dbReference type="EMBL" id="LAZR01058512">
    <property type="protein sequence ID" value="KKK69732.1"/>
    <property type="molecule type" value="Genomic_DNA"/>
</dbReference>
<feature type="domain" description="N-acetyltransferase" evidence="1">
    <location>
        <begin position="6"/>
        <end position="97"/>
    </location>
</feature>
<dbReference type="GO" id="GO:0016747">
    <property type="term" value="F:acyltransferase activity, transferring groups other than amino-acyl groups"/>
    <property type="evidence" value="ECO:0007669"/>
    <property type="project" value="InterPro"/>
</dbReference>
<dbReference type="AlphaFoldDB" id="A0A0F8XKU7"/>
<comment type="caution">
    <text evidence="2">The sequence shown here is derived from an EMBL/GenBank/DDBJ whole genome shotgun (WGS) entry which is preliminary data.</text>
</comment>